<sequence>MPPGTSEDEIKTFLLQKLPPQAPPLHITDVKIIYQKGHTPPRADRAVKTAPNTKIRMVFVGFRTSSEGHFVVRHFNHSFFRSSKLKVETAKGLQDVGETPNMKAKRSRLAAEGGSHKRGRAEGDDGGGPGRPKRRAARATGGGAGEGKQTEVCRGAAEGDGGPDVGAGRAAPRRRRAAHGGGRRGSERPQTDKQGAGRRRGSRVDGRRAGAAGEGGGGAAAAAAARRGQRWRLFEHADREYNHPYDEPCQQPC</sequence>
<evidence type="ECO:0000313" key="3">
    <source>
        <dbReference type="Proteomes" id="UP000015354"/>
    </source>
</evidence>
<gene>
    <name evidence="2" type="ORF">STCU_11136</name>
</gene>
<evidence type="ECO:0000256" key="1">
    <source>
        <dbReference type="SAM" id="MobiDB-lite"/>
    </source>
</evidence>
<accession>S9V1A0</accession>
<dbReference type="OrthoDB" id="439639at2759"/>
<comment type="caution">
    <text evidence="2">The sequence shown here is derived from an EMBL/GenBank/DDBJ whole genome shotgun (WGS) entry which is preliminary data.</text>
</comment>
<dbReference type="Proteomes" id="UP000015354">
    <property type="component" value="Unassembled WGS sequence"/>
</dbReference>
<organism evidence="2 3">
    <name type="scientific">Strigomonas culicis</name>
    <dbReference type="NCBI Taxonomy" id="28005"/>
    <lineage>
        <taxon>Eukaryota</taxon>
        <taxon>Discoba</taxon>
        <taxon>Euglenozoa</taxon>
        <taxon>Kinetoplastea</taxon>
        <taxon>Metakinetoplastina</taxon>
        <taxon>Trypanosomatida</taxon>
        <taxon>Trypanosomatidae</taxon>
        <taxon>Strigomonadinae</taxon>
        <taxon>Strigomonas</taxon>
    </lineage>
</organism>
<evidence type="ECO:0000313" key="2">
    <source>
        <dbReference type="EMBL" id="EPY16565.1"/>
    </source>
</evidence>
<protein>
    <submittedName>
        <fullName evidence="2">Uncharacterized protein</fullName>
    </submittedName>
</protein>
<reference evidence="2 3" key="1">
    <citation type="journal article" date="2013" name="PLoS ONE">
        <title>Predicting the Proteins of Angomonas deanei, Strigomonas culicis and Their Respective Endosymbionts Reveals New Aspects of the Trypanosomatidae Family.</title>
        <authorList>
            <person name="Motta M.C."/>
            <person name="Martins A.C."/>
            <person name="de Souza S.S."/>
            <person name="Catta-Preta C.M."/>
            <person name="Silva R."/>
            <person name="Klein C.C."/>
            <person name="de Almeida L.G."/>
            <person name="de Lima Cunha O."/>
            <person name="Ciapina L.P."/>
            <person name="Brocchi M."/>
            <person name="Colabardini A.C."/>
            <person name="de Araujo Lima B."/>
            <person name="Machado C.R."/>
            <person name="de Almeida Soares C.M."/>
            <person name="Probst C.M."/>
            <person name="de Menezes C.B."/>
            <person name="Thompson C.E."/>
            <person name="Bartholomeu D.C."/>
            <person name="Gradia D.F."/>
            <person name="Pavoni D.P."/>
            <person name="Grisard E.C."/>
            <person name="Fantinatti-Garboggini F."/>
            <person name="Marchini F.K."/>
            <person name="Rodrigues-Luiz G.F."/>
            <person name="Wagner G."/>
            <person name="Goldman G.H."/>
            <person name="Fietto J.L."/>
            <person name="Elias M.C."/>
            <person name="Goldman M.H."/>
            <person name="Sagot M.F."/>
            <person name="Pereira M."/>
            <person name="Stoco P.H."/>
            <person name="de Mendonca-Neto R.P."/>
            <person name="Teixeira S.M."/>
            <person name="Maciel T.E."/>
            <person name="de Oliveira Mendes T.A."/>
            <person name="Urmenyi T.P."/>
            <person name="de Souza W."/>
            <person name="Schenkman S."/>
            <person name="de Vasconcelos A.T."/>
        </authorList>
    </citation>
    <scope>NUCLEOTIDE SEQUENCE [LARGE SCALE GENOMIC DNA]</scope>
</reference>
<dbReference type="EMBL" id="ATMH01011037">
    <property type="protein sequence ID" value="EPY16565.1"/>
    <property type="molecule type" value="Genomic_DNA"/>
</dbReference>
<feature type="region of interest" description="Disordered" evidence="1">
    <location>
        <begin position="91"/>
        <end position="227"/>
    </location>
</feature>
<proteinExistence type="predicted"/>
<dbReference type="AlphaFoldDB" id="S9V1A0"/>
<name>S9V1A0_9TRYP</name>
<keyword evidence="3" id="KW-1185">Reference proteome</keyword>
<feature type="compositionally biased region" description="Basic residues" evidence="1">
    <location>
        <begin position="171"/>
        <end position="182"/>
    </location>
</feature>